<name>A0A1A5YLY8_9BACL</name>
<evidence type="ECO:0000313" key="4">
    <source>
        <dbReference type="Proteomes" id="UP000092024"/>
    </source>
</evidence>
<comment type="caution">
    <text evidence="3">The sequence shown here is derived from an EMBL/GenBank/DDBJ whole genome shotgun (WGS) entry which is preliminary data.</text>
</comment>
<feature type="region of interest" description="Disordered" evidence="1">
    <location>
        <begin position="430"/>
        <end position="568"/>
    </location>
</feature>
<proteinExistence type="predicted"/>
<dbReference type="RefSeq" id="WP_068681519.1">
    <property type="nucleotide sequence ID" value="NZ_LYPA01000045.1"/>
</dbReference>
<accession>A0A1A5YLY8</accession>
<dbReference type="STRING" id="1844972.A7K91_07235"/>
<protein>
    <recommendedName>
        <fullName evidence="2">Regulatory protein YycH domain-containing protein</fullName>
    </recommendedName>
</protein>
<dbReference type="InterPro" id="IPR009996">
    <property type="entry name" value="YycH"/>
</dbReference>
<dbReference type="EMBL" id="LYPA01000045">
    <property type="protein sequence ID" value="OBR66641.1"/>
    <property type="molecule type" value="Genomic_DNA"/>
</dbReference>
<dbReference type="AlphaFoldDB" id="A0A1A5YLY8"/>
<dbReference type="Pfam" id="PF07435">
    <property type="entry name" value="YycH"/>
    <property type="match status" value="1"/>
</dbReference>
<sequence>MMERAKTAVLIALVALSLLQSYLLAYSMPGLGATVRSEQDYVNAEPLGVSSSVEGVIFPEELVLHMGENRHTVLRPGTQFYDMILKQRIAGREFKGLQRSVAMLMDWEEIRKNEMGIELRFGNGVPVDLLQKMLKLEGDLLFLNERIQKIWILKLSDSEEVRAFFFSSDGENVYEAVRADLTVRDVQDYVGFGEHLPPYRMTDDGLYIPDEPIQAAEMVYPYEMYSPEQMQRSLFFDSSTTKAIVDRSGSEIFTDGKRGLKVEQNGMWISYTNSAAGQSRDFQFSENVYASVDFINQHGGWDGSHRLMSATPAEEKKYVSFRKYVEEYPIIDYSPFRYGYMRLTLQQGVVTEYSRSLLTLKPKWEARNPRWLQGGETLENRLASYAKRDQVAAIFPALRANPLDNSRLQFVPVWAVRLKDGTEEILLEAYPAGYEPPPSVDKPEGPGGENGDGAPAGQDGSEVEGTSESGSATSENSPDGVSRNGQDGSDFGLGSDGTAQELEPGAGASGAELASARGNGSEDGQLGKAGTEAGEQEDAYSVGANGETDSGQPDDEDRDALDGTGSSQ</sequence>
<dbReference type="CDD" id="cd15787">
    <property type="entry name" value="YycH_N"/>
    <property type="match status" value="1"/>
</dbReference>
<reference evidence="3 4" key="1">
    <citation type="submission" date="2016-05" db="EMBL/GenBank/DDBJ databases">
        <title>Paenibacillus oryzae. sp. nov., isolated from the rice root.</title>
        <authorList>
            <person name="Zhang J."/>
            <person name="Zhang X."/>
        </authorList>
    </citation>
    <scope>NUCLEOTIDE SEQUENCE [LARGE SCALE GENOMIC DNA]</scope>
    <source>
        <strain evidence="3 4">1DrF-4</strain>
    </source>
</reference>
<feature type="domain" description="Regulatory protein YycH" evidence="2">
    <location>
        <begin position="3"/>
        <end position="426"/>
    </location>
</feature>
<evidence type="ECO:0000313" key="3">
    <source>
        <dbReference type="EMBL" id="OBR66641.1"/>
    </source>
</evidence>
<keyword evidence="4" id="KW-1185">Reference proteome</keyword>
<feature type="compositionally biased region" description="Low complexity" evidence="1">
    <location>
        <begin position="463"/>
        <end position="477"/>
    </location>
</feature>
<feature type="compositionally biased region" description="Low complexity" evidence="1">
    <location>
        <begin position="501"/>
        <end position="516"/>
    </location>
</feature>
<dbReference type="OrthoDB" id="2382185at2"/>
<organism evidence="3 4">
    <name type="scientific">Paenibacillus oryzae</name>
    <dbReference type="NCBI Taxonomy" id="1844972"/>
    <lineage>
        <taxon>Bacteria</taxon>
        <taxon>Bacillati</taxon>
        <taxon>Bacillota</taxon>
        <taxon>Bacilli</taxon>
        <taxon>Bacillales</taxon>
        <taxon>Paenibacillaceae</taxon>
        <taxon>Paenibacillus</taxon>
    </lineage>
</organism>
<evidence type="ECO:0000259" key="2">
    <source>
        <dbReference type="Pfam" id="PF07435"/>
    </source>
</evidence>
<dbReference type="Proteomes" id="UP000092024">
    <property type="component" value="Unassembled WGS sequence"/>
</dbReference>
<dbReference type="InterPro" id="IPR042274">
    <property type="entry name" value="YycH/YycI_2"/>
</dbReference>
<gene>
    <name evidence="3" type="ORF">A7K91_07235</name>
</gene>
<evidence type="ECO:0000256" key="1">
    <source>
        <dbReference type="SAM" id="MobiDB-lite"/>
    </source>
</evidence>
<dbReference type="Gene3D" id="3.30.310.160">
    <property type="entry name" value="YycH protein, domain 2"/>
    <property type="match status" value="1"/>
</dbReference>